<proteinExistence type="predicted"/>
<accession>A0ACC2HE97</accession>
<protein>
    <submittedName>
        <fullName evidence="1">Uncharacterized protein</fullName>
    </submittedName>
</protein>
<organism evidence="1 2">
    <name type="scientific">Dallia pectoralis</name>
    <name type="common">Alaska blackfish</name>
    <dbReference type="NCBI Taxonomy" id="75939"/>
    <lineage>
        <taxon>Eukaryota</taxon>
        <taxon>Metazoa</taxon>
        <taxon>Chordata</taxon>
        <taxon>Craniata</taxon>
        <taxon>Vertebrata</taxon>
        <taxon>Euteleostomi</taxon>
        <taxon>Actinopterygii</taxon>
        <taxon>Neopterygii</taxon>
        <taxon>Teleostei</taxon>
        <taxon>Protacanthopterygii</taxon>
        <taxon>Esociformes</taxon>
        <taxon>Umbridae</taxon>
        <taxon>Dallia</taxon>
    </lineage>
</organism>
<evidence type="ECO:0000313" key="2">
    <source>
        <dbReference type="Proteomes" id="UP001157502"/>
    </source>
</evidence>
<comment type="caution">
    <text evidence="1">The sequence shown here is derived from an EMBL/GenBank/DDBJ whole genome shotgun (WGS) entry which is preliminary data.</text>
</comment>
<dbReference type="EMBL" id="CM055730">
    <property type="protein sequence ID" value="KAJ8014178.1"/>
    <property type="molecule type" value="Genomic_DNA"/>
</dbReference>
<dbReference type="Proteomes" id="UP001157502">
    <property type="component" value="Chromosome 3"/>
</dbReference>
<keyword evidence="2" id="KW-1185">Reference proteome</keyword>
<name>A0ACC2HE97_DALPE</name>
<evidence type="ECO:0000313" key="1">
    <source>
        <dbReference type="EMBL" id="KAJ8014178.1"/>
    </source>
</evidence>
<reference evidence="1" key="1">
    <citation type="submission" date="2021-05" db="EMBL/GenBank/DDBJ databases">
        <authorList>
            <person name="Pan Q."/>
            <person name="Jouanno E."/>
            <person name="Zahm M."/>
            <person name="Klopp C."/>
            <person name="Cabau C."/>
            <person name="Louis A."/>
            <person name="Berthelot C."/>
            <person name="Parey E."/>
            <person name="Roest Crollius H."/>
            <person name="Montfort J."/>
            <person name="Robinson-Rechavi M."/>
            <person name="Bouchez O."/>
            <person name="Lampietro C."/>
            <person name="Lopez Roques C."/>
            <person name="Donnadieu C."/>
            <person name="Postlethwait J."/>
            <person name="Bobe J."/>
            <person name="Dillon D."/>
            <person name="Chandos A."/>
            <person name="von Hippel F."/>
            <person name="Guiguen Y."/>
        </authorList>
    </citation>
    <scope>NUCLEOTIDE SEQUENCE</scope>
    <source>
        <strain evidence="1">YG-Jan2019</strain>
    </source>
</reference>
<gene>
    <name evidence="1" type="ORF">DPEC_G00037550</name>
</gene>
<sequence>MSVAKPRVCVQKSKKCVLKLWKLFPHVFLILSLIGYAVFGAVLFSYIEGGSESTTEREYHAFLGELVQNIQNYKGNSSINSTREQDLTKKLEYEINMRFKSIWLQHPQNWTFFGSLFFCCTVFTTVGYGEIYPVTLSGKVACILYAMLGIPLMLLVITDVGDVLAVLLSRAYRRLHTFICTLPKSARWSPSEDKLRPEARGKGADQGRSYTFSHEMVVQEPMDIRQVLRSQQSVKRKSSQLQNNVNIFDRIIARENFYRLGPLVRSVSCPQLDRMPPPPKNFAIWDFTGIGDHMDKLDVPLLLLLVVVFSYILFGGLMLPLWEEFGTFDAYYFCFITLTTIGFGDIVPKHPKYFMLTSFFIIMGMAIMSMAFKLGQSRIVCIYRQCMRCVSGGKVEMDDQLAGERVKECDPQTGGSNVQEISGLDIVGRKKPLSTVLKYCTADWDNSLARGGEKVNFRADP</sequence>